<dbReference type="Pfam" id="PF00534">
    <property type="entry name" value="Glycos_transf_1"/>
    <property type="match status" value="1"/>
</dbReference>
<dbReference type="GO" id="GO:0016757">
    <property type="term" value="F:glycosyltransferase activity"/>
    <property type="evidence" value="ECO:0007669"/>
    <property type="project" value="InterPro"/>
</dbReference>
<organism evidence="3 4">
    <name type="scientific">Candidatus Roizmanbacteria bacterium RIFCSPHIGHO2_01_FULL_39_8</name>
    <dbReference type="NCBI Taxonomy" id="1802033"/>
    <lineage>
        <taxon>Bacteria</taxon>
        <taxon>Candidatus Roizmaniibacteriota</taxon>
    </lineage>
</organism>
<proteinExistence type="predicted"/>
<name>A0A1F7GRA8_9BACT</name>
<gene>
    <name evidence="3" type="ORF">A2866_02700</name>
</gene>
<dbReference type="InterPro" id="IPR001296">
    <property type="entry name" value="Glyco_trans_1"/>
</dbReference>
<comment type="caution">
    <text evidence="3">The sequence shown here is derived from an EMBL/GenBank/DDBJ whole genome shotgun (WGS) entry which is preliminary data.</text>
</comment>
<reference evidence="3 4" key="1">
    <citation type="journal article" date="2016" name="Nat. Commun.">
        <title>Thousands of microbial genomes shed light on interconnected biogeochemical processes in an aquifer system.</title>
        <authorList>
            <person name="Anantharaman K."/>
            <person name="Brown C.T."/>
            <person name="Hug L.A."/>
            <person name="Sharon I."/>
            <person name="Castelle C.J."/>
            <person name="Probst A.J."/>
            <person name="Thomas B.C."/>
            <person name="Singh A."/>
            <person name="Wilkins M.J."/>
            <person name="Karaoz U."/>
            <person name="Brodie E.L."/>
            <person name="Williams K.H."/>
            <person name="Hubbard S.S."/>
            <person name="Banfield J.F."/>
        </authorList>
    </citation>
    <scope>NUCLEOTIDE SEQUENCE [LARGE SCALE GENOMIC DNA]</scope>
</reference>
<dbReference type="Proteomes" id="UP000177026">
    <property type="component" value="Unassembled WGS sequence"/>
</dbReference>
<dbReference type="CDD" id="cd03809">
    <property type="entry name" value="GT4_MtfB-like"/>
    <property type="match status" value="1"/>
</dbReference>
<dbReference type="EMBL" id="MFZI01000023">
    <property type="protein sequence ID" value="OGK21002.1"/>
    <property type="molecule type" value="Genomic_DNA"/>
</dbReference>
<accession>A0A1F7GRA8</accession>
<evidence type="ECO:0000256" key="1">
    <source>
        <dbReference type="ARBA" id="ARBA00022679"/>
    </source>
</evidence>
<protein>
    <recommendedName>
        <fullName evidence="2">Glycosyl transferase family 1 domain-containing protein</fullName>
    </recommendedName>
</protein>
<sequence length="366" mass="41971">MSSSIYCYDPIAGDPLSRVRGVGRYLQILRENFSHWTFANKSGMRNSELRIFINPFFNFLQPPLSIRRIAKKQVAIIHDLIPLKYPEHFPAGIKGKINIFLNKLVLKHYDSIVTDSEASKKDIVRILGINEDKVKVIYPCLPKIFSNSKLVIRDSEKQKQENPNYQLPVTNYCIYVGDATWNKNLVNLARAIKEINVTCVFVGKVFSNSELVISNLDKQNNPNYQLPVTSYSNPWQKELKQFIEEAKNDKRFIFPGFIPDEELMTLYRNAKCNILVSRDEGFGFSYLEAASQSCPSILSGIPTLKEISDSKGALFAPPEKVSDIANTIGELYFNRDKRNTLGIEAERQARYYSYSKFTHEWSKIVI</sequence>
<dbReference type="PANTHER" id="PTHR46401">
    <property type="entry name" value="GLYCOSYLTRANSFERASE WBBK-RELATED"/>
    <property type="match status" value="1"/>
</dbReference>
<feature type="domain" description="Glycosyl transferase family 1" evidence="2">
    <location>
        <begin position="170"/>
        <end position="347"/>
    </location>
</feature>
<evidence type="ECO:0000259" key="2">
    <source>
        <dbReference type="Pfam" id="PF00534"/>
    </source>
</evidence>
<keyword evidence="1" id="KW-0808">Transferase</keyword>
<dbReference type="Gene3D" id="3.40.50.2000">
    <property type="entry name" value="Glycogen Phosphorylase B"/>
    <property type="match status" value="2"/>
</dbReference>
<dbReference type="PANTHER" id="PTHR46401:SF2">
    <property type="entry name" value="GLYCOSYLTRANSFERASE WBBK-RELATED"/>
    <property type="match status" value="1"/>
</dbReference>
<dbReference type="AlphaFoldDB" id="A0A1F7GRA8"/>
<evidence type="ECO:0000313" key="4">
    <source>
        <dbReference type="Proteomes" id="UP000177026"/>
    </source>
</evidence>
<dbReference type="SUPFAM" id="SSF53756">
    <property type="entry name" value="UDP-Glycosyltransferase/glycogen phosphorylase"/>
    <property type="match status" value="1"/>
</dbReference>
<evidence type="ECO:0000313" key="3">
    <source>
        <dbReference type="EMBL" id="OGK21002.1"/>
    </source>
</evidence>